<protein>
    <submittedName>
        <fullName evidence="2">Uncharacterized protein</fullName>
    </submittedName>
</protein>
<keyword evidence="3" id="KW-1185">Reference proteome</keyword>
<feature type="region of interest" description="Disordered" evidence="1">
    <location>
        <begin position="249"/>
        <end position="272"/>
    </location>
</feature>
<dbReference type="AlphaFoldDB" id="A0A9P6SXZ3"/>
<gene>
    <name evidence="2" type="ORF">BGZ80_001430</name>
</gene>
<evidence type="ECO:0000313" key="2">
    <source>
        <dbReference type="EMBL" id="KAG0010505.1"/>
    </source>
</evidence>
<feature type="region of interest" description="Disordered" evidence="1">
    <location>
        <begin position="188"/>
        <end position="208"/>
    </location>
</feature>
<feature type="region of interest" description="Disordered" evidence="1">
    <location>
        <begin position="288"/>
        <end position="321"/>
    </location>
</feature>
<dbReference type="Proteomes" id="UP000703661">
    <property type="component" value="Unassembled WGS sequence"/>
</dbReference>
<reference evidence="2" key="1">
    <citation type="journal article" date="2020" name="Fungal Divers.">
        <title>Resolving the Mortierellaceae phylogeny through synthesis of multi-gene phylogenetics and phylogenomics.</title>
        <authorList>
            <person name="Vandepol N."/>
            <person name="Liber J."/>
            <person name="Desiro A."/>
            <person name="Na H."/>
            <person name="Kennedy M."/>
            <person name="Barry K."/>
            <person name="Grigoriev I.V."/>
            <person name="Miller A.N."/>
            <person name="O'Donnell K."/>
            <person name="Stajich J.E."/>
            <person name="Bonito G."/>
        </authorList>
    </citation>
    <scope>NUCLEOTIDE SEQUENCE</scope>
    <source>
        <strain evidence="2">NRRL 2769</strain>
    </source>
</reference>
<feature type="compositionally biased region" description="Low complexity" evidence="1">
    <location>
        <begin position="300"/>
        <end position="321"/>
    </location>
</feature>
<evidence type="ECO:0000313" key="3">
    <source>
        <dbReference type="Proteomes" id="UP000703661"/>
    </source>
</evidence>
<proteinExistence type="predicted"/>
<sequence>MASYGDDMDDDDFEIPSTPHSIRLRNAAPPKTRFKHHTSLSSSQHKQRPKQNILPLKRKLPLAENGQDHEQRATSSQPTVSALPEHSAAKPRKAQFLSLKKPGTKKLASNITKNGSTVAIENVVPISIQQPTVVSQHSIHVAEDEKPEGIIVLDSDSDGEHADMESTQRPISPELDLTTTQISGVYPFMSPKSKRVNTDLREQSPSTFDLRCTQESIASSQGSDDENQAKRVMDQQEYASTDCLYSETNSNGKAATHNNTGRSETHWSLSPNTTNPFLSDLVASPTASIAPLTNPRRGQGSSASSSFETSSSGTLESEGSLADNLETQLNGYSFDPDRNMDEALECVICGKMLAHLDRARIEYHINTCIDEQQIEQQAAQSLDMDSTLPRVSSSEKMFAGEQVDYLTRVKRCPICKQVWPLKGKGKAGSVKQPRKPKQKVEHMKRCAKAHNRTVQSLVYQIRLLKEQYERSLMLGKPTESDSITPSQETSTIETDQCYDESDPPTDGSSKKLISRKPKAITMAKKHVVSLSENADADFASDAIITT</sequence>
<feature type="region of interest" description="Disordered" evidence="1">
    <location>
        <begin position="1"/>
        <end position="95"/>
    </location>
</feature>
<accession>A0A9P6SXZ3</accession>
<dbReference type="EMBL" id="JAAAID010001324">
    <property type="protein sequence ID" value="KAG0010505.1"/>
    <property type="molecule type" value="Genomic_DNA"/>
</dbReference>
<feature type="region of interest" description="Disordered" evidence="1">
    <location>
        <begin position="475"/>
        <end position="516"/>
    </location>
</feature>
<evidence type="ECO:0000256" key="1">
    <source>
        <dbReference type="SAM" id="MobiDB-lite"/>
    </source>
</evidence>
<feature type="compositionally biased region" description="Polar residues" evidence="1">
    <location>
        <begin position="480"/>
        <end position="494"/>
    </location>
</feature>
<feature type="non-terminal residue" evidence="2">
    <location>
        <position position="546"/>
    </location>
</feature>
<feature type="compositionally biased region" description="Acidic residues" evidence="1">
    <location>
        <begin position="1"/>
        <end position="14"/>
    </location>
</feature>
<comment type="caution">
    <text evidence="2">The sequence shown here is derived from an EMBL/GenBank/DDBJ whole genome shotgun (WGS) entry which is preliminary data.</text>
</comment>
<name>A0A9P6SXZ3_9FUNG</name>
<organism evidence="2 3">
    <name type="scientific">Entomortierella chlamydospora</name>
    <dbReference type="NCBI Taxonomy" id="101097"/>
    <lineage>
        <taxon>Eukaryota</taxon>
        <taxon>Fungi</taxon>
        <taxon>Fungi incertae sedis</taxon>
        <taxon>Mucoromycota</taxon>
        <taxon>Mortierellomycotina</taxon>
        <taxon>Mortierellomycetes</taxon>
        <taxon>Mortierellales</taxon>
        <taxon>Mortierellaceae</taxon>
        <taxon>Entomortierella</taxon>
    </lineage>
</organism>